<evidence type="ECO:0000256" key="1">
    <source>
        <dbReference type="ARBA" id="ARBA00009232"/>
    </source>
</evidence>
<dbReference type="InterPro" id="IPR036995">
    <property type="entry name" value="MPG_sf"/>
</dbReference>
<dbReference type="Gene3D" id="3.10.300.10">
    <property type="entry name" value="Methylpurine-DNA glycosylase (MPG)"/>
    <property type="match status" value="1"/>
</dbReference>
<dbReference type="HAMAP" id="MF_00527">
    <property type="entry name" value="3MGH"/>
    <property type="match status" value="1"/>
</dbReference>
<evidence type="ECO:0000256" key="5">
    <source>
        <dbReference type="HAMAP-Rule" id="MF_00527"/>
    </source>
</evidence>
<reference evidence="6 7" key="1">
    <citation type="journal article" date="2015" name="Genome Announc.">
        <title>Expanding the biotechnology potential of lactobacilli through comparative genomics of 213 strains and associated genera.</title>
        <authorList>
            <person name="Sun Z."/>
            <person name="Harris H.M."/>
            <person name="McCann A."/>
            <person name="Guo C."/>
            <person name="Argimon S."/>
            <person name="Zhang W."/>
            <person name="Yang X."/>
            <person name="Jeffery I.B."/>
            <person name="Cooney J.C."/>
            <person name="Kagawa T.F."/>
            <person name="Liu W."/>
            <person name="Song Y."/>
            <person name="Salvetti E."/>
            <person name="Wrobel A."/>
            <person name="Rasinkangas P."/>
            <person name="Parkhill J."/>
            <person name="Rea M.C."/>
            <person name="O'Sullivan O."/>
            <person name="Ritari J."/>
            <person name="Douillard F.P."/>
            <person name="Paul Ross R."/>
            <person name="Yang R."/>
            <person name="Briner A.E."/>
            <person name="Felis G.E."/>
            <person name="de Vos W.M."/>
            <person name="Barrangou R."/>
            <person name="Klaenhammer T.R."/>
            <person name="Caufield P.W."/>
            <person name="Cui Y."/>
            <person name="Zhang H."/>
            <person name="O'Toole P.W."/>
        </authorList>
    </citation>
    <scope>NUCLEOTIDE SEQUENCE [LARGE SCALE GENOMIC DNA]</scope>
    <source>
        <strain evidence="6 7">DSM 20623</strain>
    </source>
</reference>
<keyword evidence="4 5" id="KW-0234">DNA repair</keyword>
<dbReference type="GO" id="GO:0003905">
    <property type="term" value="F:alkylbase DNA N-glycosylase activity"/>
    <property type="evidence" value="ECO:0007669"/>
    <property type="project" value="InterPro"/>
</dbReference>
<comment type="similarity">
    <text evidence="1 5">Belongs to the DNA glycosylase MPG family.</text>
</comment>
<dbReference type="EMBL" id="JQBS01000035">
    <property type="protein sequence ID" value="KRN54207.1"/>
    <property type="molecule type" value="Genomic_DNA"/>
</dbReference>
<dbReference type="PATRIC" id="fig|1449336.4.peg.1820"/>
<keyword evidence="3 5" id="KW-0378">Hydrolase</keyword>
<dbReference type="GO" id="GO:0006284">
    <property type="term" value="P:base-excision repair"/>
    <property type="evidence" value="ECO:0007669"/>
    <property type="project" value="InterPro"/>
</dbReference>
<keyword evidence="7" id="KW-1185">Reference proteome</keyword>
<evidence type="ECO:0000256" key="3">
    <source>
        <dbReference type="ARBA" id="ARBA00022801"/>
    </source>
</evidence>
<dbReference type="PANTHER" id="PTHR10429:SF0">
    <property type="entry name" value="DNA-3-METHYLADENINE GLYCOSYLASE"/>
    <property type="match status" value="1"/>
</dbReference>
<dbReference type="EC" id="3.2.2.-" evidence="5"/>
<dbReference type="PANTHER" id="PTHR10429">
    <property type="entry name" value="DNA-3-METHYLADENINE GLYCOSYLASE"/>
    <property type="match status" value="1"/>
</dbReference>
<evidence type="ECO:0000256" key="2">
    <source>
        <dbReference type="ARBA" id="ARBA00022763"/>
    </source>
</evidence>
<comment type="caution">
    <text evidence="6">The sequence shown here is derived from an EMBL/GenBank/DDBJ whole genome shotgun (WGS) entry which is preliminary data.</text>
</comment>
<name>A0A0R2HMR1_CARDV</name>
<dbReference type="eggNOG" id="COG2094">
    <property type="taxonomic scope" value="Bacteria"/>
</dbReference>
<dbReference type="RefSeq" id="WP_034569949.1">
    <property type="nucleotide sequence ID" value="NZ_JQBS01000035.1"/>
</dbReference>
<dbReference type="FunFam" id="3.10.300.10:FF:000001">
    <property type="entry name" value="Putative 3-methyladenine DNA glycosylase"/>
    <property type="match status" value="1"/>
</dbReference>
<dbReference type="GO" id="GO:0003677">
    <property type="term" value="F:DNA binding"/>
    <property type="evidence" value="ECO:0007669"/>
    <property type="project" value="InterPro"/>
</dbReference>
<dbReference type="InterPro" id="IPR011034">
    <property type="entry name" value="Formyl_transferase-like_C_sf"/>
</dbReference>
<dbReference type="InterPro" id="IPR003180">
    <property type="entry name" value="MPG"/>
</dbReference>
<organism evidence="6 7">
    <name type="scientific">Carnobacterium divergens DSM 20623</name>
    <dbReference type="NCBI Taxonomy" id="1449336"/>
    <lineage>
        <taxon>Bacteria</taxon>
        <taxon>Bacillati</taxon>
        <taxon>Bacillota</taxon>
        <taxon>Bacilli</taxon>
        <taxon>Lactobacillales</taxon>
        <taxon>Carnobacteriaceae</taxon>
        <taxon>Carnobacterium</taxon>
    </lineage>
</organism>
<protein>
    <recommendedName>
        <fullName evidence="5">Putative 3-methyladenine DNA glycosylase</fullName>
        <ecNumber evidence="5">3.2.2.-</ecNumber>
    </recommendedName>
</protein>
<dbReference type="Proteomes" id="UP000051658">
    <property type="component" value="Unassembled WGS sequence"/>
</dbReference>
<gene>
    <name evidence="6" type="ORF">IV74_GL001785</name>
</gene>
<dbReference type="GeneID" id="89588782"/>
<dbReference type="NCBIfam" id="TIGR00567">
    <property type="entry name" value="3mg"/>
    <property type="match status" value="1"/>
</dbReference>
<sequence>MKPWLDSSKTTEEIAKSLLGRLLVKETPEGTVSGWIVETEAYLGVIDEAAHSFNGKNTPRLKSMYEEAGTIYVYQMHTHQMLNLVVKEEGNPEAVLIRGIEPLMGLELMETRRGKTGIEVSNGPGKLTKAFAINQTDDGSKIYEKPLYIAKEKRKIPVSIDVSPRIGIPNKGKWTEAPLRYSVAGNPYVSKRRGKIDGNNGWLENNR</sequence>
<keyword evidence="2 5" id="KW-0227">DNA damage</keyword>
<dbReference type="AlphaFoldDB" id="A0A0R2HMR1"/>
<dbReference type="CDD" id="cd00540">
    <property type="entry name" value="AAG"/>
    <property type="match status" value="1"/>
</dbReference>
<proteinExistence type="inferred from homology"/>
<evidence type="ECO:0000256" key="4">
    <source>
        <dbReference type="ARBA" id="ARBA00023204"/>
    </source>
</evidence>
<accession>A0A0R2HMR1</accession>
<evidence type="ECO:0000313" key="7">
    <source>
        <dbReference type="Proteomes" id="UP000051658"/>
    </source>
</evidence>
<dbReference type="SUPFAM" id="SSF50486">
    <property type="entry name" value="FMT C-terminal domain-like"/>
    <property type="match status" value="1"/>
</dbReference>
<dbReference type="Pfam" id="PF02245">
    <property type="entry name" value="Pur_DNA_glyco"/>
    <property type="match status" value="1"/>
</dbReference>
<evidence type="ECO:0000313" key="6">
    <source>
        <dbReference type="EMBL" id="KRN54207.1"/>
    </source>
</evidence>